<evidence type="ECO:0000256" key="1">
    <source>
        <dbReference type="ARBA" id="ARBA00023157"/>
    </source>
</evidence>
<evidence type="ECO:0000259" key="4">
    <source>
        <dbReference type="PROSITE" id="PS51233"/>
    </source>
</evidence>
<keyword evidence="1" id="KW-1015">Disulfide bond</keyword>
<organism evidence="5 6">
    <name type="scientific">Saccoglossus kowalevskii</name>
    <name type="common">Acorn worm</name>
    <dbReference type="NCBI Taxonomy" id="10224"/>
    <lineage>
        <taxon>Eukaryota</taxon>
        <taxon>Metazoa</taxon>
        <taxon>Hemichordata</taxon>
        <taxon>Enteropneusta</taxon>
        <taxon>Harrimaniidae</taxon>
        <taxon>Saccoglossus</taxon>
    </lineage>
</organism>
<feature type="signal peptide" evidence="3">
    <location>
        <begin position="1"/>
        <end position="19"/>
    </location>
</feature>
<feature type="domain" description="VWFD" evidence="4">
    <location>
        <begin position="128"/>
        <end position="325"/>
    </location>
</feature>
<dbReference type="PROSITE" id="PS51233">
    <property type="entry name" value="VWFD"/>
    <property type="match status" value="1"/>
</dbReference>
<keyword evidence="2" id="KW-0325">Glycoprotein</keyword>
<dbReference type="CDD" id="cd23539">
    <property type="entry name" value="TFP_LU_ECD_CinHb4_like"/>
    <property type="match status" value="1"/>
</dbReference>
<dbReference type="GeneID" id="100368139"/>
<name>A0ABM0GT58_SACKO</name>
<gene>
    <name evidence="6" type="primary">LOC100368139</name>
</gene>
<evidence type="ECO:0000256" key="2">
    <source>
        <dbReference type="ARBA" id="ARBA00023180"/>
    </source>
</evidence>
<dbReference type="PANTHER" id="PTHR11339">
    <property type="entry name" value="EXTRACELLULAR MATRIX GLYCOPROTEIN RELATED"/>
    <property type="match status" value="1"/>
</dbReference>
<dbReference type="Proteomes" id="UP000694865">
    <property type="component" value="Unplaced"/>
</dbReference>
<dbReference type="PANTHER" id="PTHR11339:SF373">
    <property type="entry name" value="VWFD DOMAIN-CONTAINING PROTEIN"/>
    <property type="match status" value="1"/>
</dbReference>
<evidence type="ECO:0000256" key="3">
    <source>
        <dbReference type="SAM" id="SignalP"/>
    </source>
</evidence>
<dbReference type="InterPro" id="IPR050780">
    <property type="entry name" value="Mucin_vWF_Thrombospondin_sf"/>
</dbReference>
<evidence type="ECO:0000313" key="5">
    <source>
        <dbReference type="Proteomes" id="UP000694865"/>
    </source>
</evidence>
<evidence type="ECO:0000313" key="6">
    <source>
        <dbReference type="RefSeq" id="XP_002736806.1"/>
    </source>
</evidence>
<accession>A0ABM0GT58</accession>
<dbReference type="InterPro" id="IPR001846">
    <property type="entry name" value="VWF_type-D"/>
</dbReference>
<feature type="chain" id="PRO_5045113660" evidence="3">
    <location>
        <begin position="20"/>
        <end position="327"/>
    </location>
</feature>
<reference evidence="6" key="1">
    <citation type="submission" date="2025-08" db="UniProtKB">
        <authorList>
            <consortium name="RefSeq"/>
        </authorList>
    </citation>
    <scope>IDENTIFICATION</scope>
    <source>
        <tissue evidence="6">Testes</tissue>
    </source>
</reference>
<dbReference type="SMART" id="SM00216">
    <property type="entry name" value="VWD"/>
    <property type="match status" value="1"/>
</dbReference>
<dbReference type="Pfam" id="PF00094">
    <property type="entry name" value="VWD"/>
    <property type="match status" value="1"/>
</dbReference>
<keyword evidence="5" id="KW-1185">Reference proteome</keyword>
<proteinExistence type="predicted"/>
<dbReference type="RefSeq" id="XP_002736806.1">
    <property type="nucleotide sequence ID" value="XM_002736760.2"/>
</dbReference>
<keyword evidence="3" id="KW-0732">Signal</keyword>
<sequence>MKIYYVFLVVATVSQTVVAKISRRGTLSCLKCNKRDDLTIAECINNGVFESCSANKPTCMTELWNNQGKIIFSSGCKQSRACAEVEANEPKINQCDKQPLIVETKCRYCCSIQDDLAPGGYCKFPAWKTCVVKGDPHFTTLDGYKYDFSGSCGYTLIEDIGNSAGADPAFKVSATNMYIGRTARVVDVNITVEGYIIELGSVVGKDESTVDITIDGFSPAITSFPYKLNEGRVEIDNEAGGYMSVSAPLAGLVVFWNKKYHVEIMLDTTLVMEGKLKIGGMCGNGNGNAHFQDELKTRGGELIKDTTNSSIKEFATSWQVTGTCLSV</sequence>
<protein>
    <submittedName>
        <fullName evidence="6">Kielin/chordin-like protein-like</fullName>
    </submittedName>
</protein>